<dbReference type="AlphaFoldDB" id="A0A381N4S3"/>
<reference evidence="1" key="1">
    <citation type="submission" date="2018-05" db="EMBL/GenBank/DDBJ databases">
        <authorList>
            <person name="Lanie J.A."/>
            <person name="Ng W.-L."/>
            <person name="Kazmierczak K.M."/>
            <person name="Andrzejewski T.M."/>
            <person name="Davidsen T.M."/>
            <person name="Wayne K.J."/>
            <person name="Tettelin H."/>
            <person name="Glass J.I."/>
            <person name="Rusch D."/>
            <person name="Podicherti R."/>
            <person name="Tsui H.-C.T."/>
            <person name="Winkler M.E."/>
        </authorList>
    </citation>
    <scope>NUCLEOTIDE SEQUENCE</scope>
</reference>
<protein>
    <submittedName>
        <fullName evidence="1">Uncharacterized protein</fullName>
    </submittedName>
</protein>
<name>A0A381N4S3_9ZZZZ</name>
<gene>
    <name evidence="1" type="ORF">METZ01_LOCUS2293</name>
</gene>
<sequence>MYCPSCQAEFIDSITICSDCNISLVENMALNETLENINWVKVKELPGKVFGEMMGEVLDSAEIPYFLKSDWSASAYNIAPAGLVGSYVQVYVPENFYNKANSLLNELMD</sequence>
<proteinExistence type="predicted"/>
<evidence type="ECO:0000313" key="1">
    <source>
        <dbReference type="EMBL" id="SUZ49439.1"/>
    </source>
</evidence>
<organism evidence="1">
    <name type="scientific">marine metagenome</name>
    <dbReference type="NCBI Taxonomy" id="408172"/>
    <lineage>
        <taxon>unclassified sequences</taxon>
        <taxon>metagenomes</taxon>
        <taxon>ecological metagenomes</taxon>
    </lineage>
</organism>
<dbReference type="EMBL" id="UINC01000116">
    <property type="protein sequence ID" value="SUZ49439.1"/>
    <property type="molecule type" value="Genomic_DNA"/>
</dbReference>
<accession>A0A381N4S3</accession>